<evidence type="ECO:0000256" key="4">
    <source>
        <dbReference type="ARBA" id="ARBA00022691"/>
    </source>
</evidence>
<dbReference type="InterPro" id="IPR010675">
    <property type="entry name" value="Bin3_C"/>
</dbReference>
<evidence type="ECO:0000256" key="2">
    <source>
        <dbReference type="ARBA" id="ARBA00022603"/>
    </source>
</evidence>
<feature type="region of interest" description="Disordered" evidence="7">
    <location>
        <begin position="190"/>
        <end position="290"/>
    </location>
</feature>
<evidence type="ECO:0000256" key="6">
    <source>
        <dbReference type="RuleBase" id="RU367087"/>
    </source>
</evidence>
<comment type="caution">
    <text evidence="10">The sequence shown here is derived from an EMBL/GenBank/DDBJ whole genome shotgun (WGS) entry which is preliminary data.</text>
</comment>
<feature type="compositionally biased region" description="Acidic residues" evidence="7">
    <location>
        <begin position="714"/>
        <end position="728"/>
    </location>
</feature>
<evidence type="ECO:0000313" key="11">
    <source>
        <dbReference type="Proteomes" id="UP000722791"/>
    </source>
</evidence>
<organism evidence="10 11">
    <name type="scientific">Volvox reticuliferus</name>
    <dbReference type="NCBI Taxonomy" id="1737510"/>
    <lineage>
        <taxon>Eukaryota</taxon>
        <taxon>Viridiplantae</taxon>
        <taxon>Chlorophyta</taxon>
        <taxon>core chlorophytes</taxon>
        <taxon>Chlorophyceae</taxon>
        <taxon>CS clade</taxon>
        <taxon>Chlamydomonadales</taxon>
        <taxon>Volvocaceae</taxon>
        <taxon>Volvox</taxon>
    </lineage>
</organism>
<gene>
    <name evidence="9" type="ORF">Vretifemale_20255</name>
    <name evidence="10" type="ORF">Vretimale_11732</name>
</gene>
<evidence type="ECO:0000256" key="1">
    <source>
        <dbReference type="ARBA" id="ARBA00008361"/>
    </source>
</evidence>
<proteinExistence type="inferred from homology"/>
<dbReference type="InterPro" id="IPR024160">
    <property type="entry name" value="BIN3_SAM-bd_dom"/>
</dbReference>
<feature type="region of interest" description="Disordered" evidence="7">
    <location>
        <begin position="1"/>
        <end position="23"/>
    </location>
</feature>
<dbReference type="GO" id="GO:0040031">
    <property type="term" value="P:snRNA modification"/>
    <property type="evidence" value="ECO:0007669"/>
    <property type="project" value="TreeGrafter"/>
</dbReference>
<evidence type="ECO:0000313" key="12">
    <source>
        <dbReference type="Proteomes" id="UP000747110"/>
    </source>
</evidence>
<feature type="compositionally biased region" description="Low complexity" evidence="7">
    <location>
        <begin position="785"/>
        <end position="804"/>
    </location>
</feature>
<dbReference type="GO" id="GO:0017069">
    <property type="term" value="F:snRNA binding"/>
    <property type="evidence" value="ECO:0007669"/>
    <property type="project" value="TreeGrafter"/>
</dbReference>
<evidence type="ECO:0000259" key="8">
    <source>
        <dbReference type="PROSITE" id="PS51515"/>
    </source>
</evidence>
<sequence>MSEAANCGAMAGQHAMPPTDPGTLVQQLKSQLLPSDKTFSKNQKKKARKKVTKIIQKTLGIYPRPGVNADGITRTDAEGQPSSQDTGCCSNHRASVGVGEASPACASSPQIAKSSHSPGAAALPRRSVMEATDAADASAMPPPSKRRRLGSALKRSSSGAPIVGPSWGRLPPDAPAVAWHAEKAAYCRRHEGAGRSASRSEGLPATRGKDTRAIAQSCRPIDSGSPSVDGGRGGSTAPGGSSQMSLGALKRLSRRQSRPEDLLTADDGDDDGNAATATAGPSHTRSGSEAGAKAVVAATYCRAHIAGGVKRVSTAAATRKRRDRRQSGRSLEKRVRPSGDGAALGTAASEEVIQIPLQAGTAASAAAVAGAAATAVHRGYALYGGTFVTATAAAAHLTGGNVARQVLGPVRGMPMACGGAAARGPVDLSAALIMMRVQLRASEMAGSGGAVPSVIGTADIASGVDGSVPAMLTATTDANMGTGSAGTICISGYSSERQARADSGSVAALLKSCALSAGVEGGAAAALAGGSGRLGLHKVSMQEQKQKQPPSKAQQSDPQAPVRASRYRYGNYHRYYGYRMSADMDEDPRVKVMRREWFQQRVCIDVGCNEGLVTLAVAARFGAKRMTGYDIDGTLIKKACRNLRNMRTDYTTRLQAMTHGHCVRRDDEASWSHGWEEEEGQDIEKPNDGDAGVGRNGFAATDPMALSESGVDCGEQEEDEKMDGEADAVAEQYGSGTDDADEVLPDAEGLARDAVDAENALNAEEAAAANRYGNEPSCGQPSTPPSLQQRPLPPQQQQQQQQVPVPVPSRPRRGPHSAIGPAPVRVGTLRSYVKALAGTRFVQQDWANTRGRPDSADTILCLSVTKWVHLNNGDEGLKRMFKKFFNTLTPGGLLILEPQPWKSYNRAVHKTTTNAVPYKRIEQLQLRPQHFVEYLTNQLGFVLESQLREGQGVGFDRTMYLLRKPMVAGAGPGSS</sequence>
<feature type="domain" description="Bin3-type SAM" evidence="8">
    <location>
        <begin position="587"/>
        <end position="967"/>
    </location>
</feature>
<dbReference type="GO" id="GO:0008173">
    <property type="term" value="F:RNA methyltransferase activity"/>
    <property type="evidence" value="ECO:0007669"/>
    <property type="project" value="UniProtKB-UniRule"/>
</dbReference>
<evidence type="ECO:0000256" key="3">
    <source>
        <dbReference type="ARBA" id="ARBA00022679"/>
    </source>
</evidence>
<evidence type="ECO:0000313" key="10">
    <source>
        <dbReference type="EMBL" id="GIM07658.1"/>
    </source>
</evidence>
<accession>A0A8J4GI37</accession>
<comment type="similarity">
    <text evidence="1 6">Belongs to the methyltransferase superfamily.</text>
</comment>
<keyword evidence="12" id="KW-1185">Reference proteome</keyword>
<keyword evidence="2 6" id="KW-0489">Methyltransferase</keyword>
<dbReference type="InterPro" id="IPR039772">
    <property type="entry name" value="Bin3-like"/>
</dbReference>
<evidence type="ECO:0000313" key="9">
    <source>
        <dbReference type="EMBL" id="GIL92759.1"/>
    </source>
</evidence>
<feature type="region of interest" description="Disordered" evidence="7">
    <location>
        <begin position="771"/>
        <end position="823"/>
    </location>
</feature>
<feature type="compositionally biased region" description="Low complexity" evidence="7">
    <location>
        <begin position="541"/>
        <end position="559"/>
    </location>
</feature>
<reference evidence="10" key="1">
    <citation type="journal article" date="2021" name="Proc. Natl. Acad. Sci. U.S.A.">
        <title>Three genomes in the algal genus Volvox reveal the fate of a haploid sex-determining region after a transition to homothallism.</title>
        <authorList>
            <person name="Yamamoto K."/>
            <person name="Hamaji T."/>
            <person name="Kawai-Toyooka H."/>
            <person name="Matsuzaki R."/>
            <person name="Takahashi F."/>
            <person name="Nishimura Y."/>
            <person name="Kawachi M."/>
            <person name="Noguchi H."/>
            <person name="Minakuchi Y."/>
            <person name="Umen J.G."/>
            <person name="Toyoda A."/>
            <person name="Nozaki H."/>
        </authorList>
    </citation>
    <scope>NUCLEOTIDE SEQUENCE</scope>
    <source>
        <strain evidence="10">NIES-3785</strain>
        <strain evidence="9">NIES-3786</strain>
    </source>
</reference>
<dbReference type="PANTHER" id="PTHR12315">
    <property type="entry name" value="BICOID-INTERACTING PROTEIN RELATED"/>
    <property type="match status" value="1"/>
</dbReference>
<protein>
    <recommendedName>
        <fullName evidence="6">RNA methyltransferase</fullName>
        <ecNumber evidence="6">2.1.1.-</ecNumber>
    </recommendedName>
</protein>
<dbReference type="GO" id="GO:0032259">
    <property type="term" value="P:methylation"/>
    <property type="evidence" value="ECO:0007669"/>
    <property type="project" value="UniProtKB-KW"/>
</dbReference>
<dbReference type="Gene3D" id="3.40.50.150">
    <property type="entry name" value="Vaccinia Virus protein VP39"/>
    <property type="match status" value="2"/>
</dbReference>
<keyword evidence="4 5" id="KW-0949">S-adenosyl-L-methionine</keyword>
<dbReference type="EC" id="2.1.1.-" evidence="6"/>
<dbReference type="OrthoDB" id="10017101at2759"/>
<feature type="compositionally biased region" description="Polar residues" evidence="7">
    <location>
        <begin position="105"/>
        <end position="117"/>
    </location>
</feature>
<evidence type="ECO:0000256" key="5">
    <source>
        <dbReference type="PROSITE-ProRule" id="PRU00848"/>
    </source>
</evidence>
<dbReference type="SUPFAM" id="SSF53335">
    <property type="entry name" value="S-adenosyl-L-methionine-dependent methyltransferases"/>
    <property type="match status" value="1"/>
</dbReference>
<feature type="compositionally biased region" description="Polar residues" evidence="7">
    <location>
        <begin position="80"/>
        <end position="93"/>
    </location>
</feature>
<dbReference type="EMBL" id="BNCQ01000024">
    <property type="protein sequence ID" value="GIM07658.1"/>
    <property type="molecule type" value="Genomic_DNA"/>
</dbReference>
<dbReference type="GO" id="GO:0008171">
    <property type="term" value="F:O-methyltransferase activity"/>
    <property type="evidence" value="ECO:0007669"/>
    <property type="project" value="UniProtKB-UniRule"/>
</dbReference>
<dbReference type="PANTHER" id="PTHR12315:SF0">
    <property type="entry name" value="7SK SNRNA METHYLPHOSPHATE CAPPING ENZYME"/>
    <property type="match status" value="1"/>
</dbReference>
<keyword evidence="3 6" id="KW-0808">Transferase</keyword>
<feature type="region of interest" description="Disordered" evidence="7">
    <location>
        <begin position="540"/>
        <end position="563"/>
    </location>
</feature>
<dbReference type="AlphaFoldDB" id="A0A8J4GI37"/>
<feature type="region of interest" description="Disordered" evidence="7">
    <location>
        <begin position="669"/>
        <end position="728"/>
    </location>
</feature>
<dbReference type="PROSITE" id="PS51515">
    <property type="entry name" value="BIN3_SAM"/>
    <property type="match status" value="1"/>
</dbReference>
<dbReference type="Proteomes" id="UP000747110">
    <property type="component" value="Unassembled WGS sequence"/>
</dbReference>
<feature type="region of interest" description="Disordered" evidence="7">
    <location>
        <begin position="311"/>
        <end position="343"/>
    </location>
</feature>
<dbReference type="EMBL" id="BNCP01000082">
    <property type="protein sequence ID" value="GIL92759.1"/>
    <property type="molecule type" value="Genomic_DNA"/>
</dbReference>
<evidence type="ECO:0000256" key="7">
    <source>
        <dbReference type="SAM" id="MobiDB-lite"/>
    </source>
</evidence>
<dbReference type="Pfam" id="PF06859">
    <property type="entry name" value="Bin3"/>
    <property type="match status" value="1"/>
</dbReference>
<feature type="region of interest" description="Disordered" evidence="7">
    <location>
        <begin position="62"/>
        <end position="170"/>
    </location>
</feature>
<dbReference type="InterPro" id="IPR029063">
    <property type="entry name" value="SAM-dependent_MTases_sf"/>
</dbReference>
<name>A0A8J4GI37_9CHLO</name>
<dbReference type="Proteomes" id="UP000722791">
    <property type="component" value="Unassembled WGS sequence"/>
</dbReference>
<feature type="compositionally biased region" description="Acidic residues" evidence="7">
    <location>
        <begin position="263"/>
        <end position="272"/>
    </location>
</feature>